<keyword evidence="2" id="KW-1185">Reference proteome</keyword>
<protein>
    <submittedName>
        <fullName evidence="1">Uncharacterized protein</fullName>
    </submittedName>
</protein>
<dbReference type="EMBL" id="JACAZH010000004">
    <property type="protein sequence ID" value="KAF7370902.1"/>
    <property type="molecule type" value="Genomic_DNA"/>
</dbReference>
<proteinExistence type="predicted"/>
<accession>A0A8H7DFA2</accession>
<dbReference type="OrthoDB" id="3031229at2759"/>
<gene>
    <name evidence="1" type="ORF">MSAN_00724100</name>
</gene>
<comment type="caution">
    <text evidence="1">The sequence shown here is derived from an EMBL/GenBank/DDBJ whole genome shotgun (WGS) entry which is preliminary data.</text>
</comment>
<organism evidence="1 2">
    <name type="scientific">Mycena sanguinolenta</name>
    <dbReference type="NCBI Taxonomy" id="230812"/>
    <lineage>
        <taxon>Eukaryota</taxon>
        <taxon>Fungi</taxon>
        <taxon>Dikarya</taxon>
        <taxon>Basidiomycota</taxon>
        <taxon>Agaricomycotina</taxon>
        <taxon>Agaricomycetes</taxon>
        <taxon>Agaricomycetidae</taxon>
        <taxon>Agaricales</taxon>
        <taxon>Marasmiineae</taxon>
        <taxon>Mycenaceae</taxon>
        <taxon>Mycena</taxon>
    </lineage>
</organism>
<evidence type="ECO:0000313" key="2">
    <source>
        <dbReference type="Proteomes" id="UP000623467"/>
    </source>
</evidence>
<dbReference type="Proteomes" id="UP000623467">
    <property type="component" value="Unassembled WGS sequence"/>
</dbReference>
<sequence length="142" mass="16017">MSFNDPIIIDLLDELDLDIQGFTEVQSELSSLFFTTEVYHPLPSAFTEVDEPFVPIDEVYMSPRKWVTAGPPPYDDVREPDEIEQFTFTLPSISSFAITHNSHRIRSSSSQGFQFSPQCTGITRPPPSHTDLTTCDEPIDGF</sequence>
<dbReference type="AlphaFoldDB" id="A0A8H7DFA2"/>
<name>A0A8H7DFA2_9AGAR</name>
<evidence type="ECO:0000313" key="1">
    <source>
        <dbReference type="EMBL" id="KAF7370902.1"/>
    </source>
</evidence>
<reference evidence="1" key="1">
    <citation type="submission" date="2020-05" db="EMBL/GenBank/DDBJ databases">
        <title>Mycena genomes resolve the evolution of fungal bioluminescence.</title>
        <authorList>
            <person name="Tsai I.J."/>
        </authorList>
    </citation>
    <scope>NUCLEOTIDE SEQUENCE</scope>
    <source>
        <strain evidence="1">160909Yilan</strain>
    </source>
</reference>